<dbReference type="EMBL" id="JABDSR010000011">
    <property type="protein sequence ID" value="NMW85764.1"/>
    <property type="molecule type" value="Genomic_DNA"/>
</dbReference>
<dbReference type="GO" id="GO:0043365">
    <property type="term" value="F:[formate-C-acetyltransferase]-activating enzyme activity"/>
    <property type="evidence" value="ECO:0007669"/>
    <property type="project" value="InterPro"/>
</dbReference>
<evidence type="ECO:0000256" key="3">
    <source>
        <dbReference type="ARBA" id="ARBA00009777"/>
    </source>
</evidence>
<dbReference type="SUPFAM" id="SSF102114">
    <property type="entry name" value="Radical SAM enzymes"/>
    <property type="match status" value="1"/>
</dbReference>
<evidence type="ECO:0000256" key="10">
    <source>
        <dbReference type="ARBA" id="ARBA00023014"/>
    </source>
</evidence>
<evidence type="ECO:0000313" key="14">
    <source>
        <dbReference type="Proteomes" id="UP000568273"/>
    </source>
</evidence>
<dbReference type="NCBIfam" id="TIGR02491">
    <property type="entry name" value="NrdG"/>
    <property type="match status" value="1"/>
</dbReference>
<dbReference type="Proteomes" id="UP000568273">
    <property type="component" value="Unassembled WGS sequence"/>
</dbReference>
<evidence type="ECO:0000256" key="7">
    <source>
        <dbReference type="ARBA" id="ARBA00022723"/>
    </source>
</evidence>
<proteinExistence type="inferred from homology"/>
<accession>A0A848RNP7</accession>
<evidence type="ECO:0000256" key="8">
    <source>
        <dbReference type="ARBA" id="ARBA00023002"/>
    </source>
</evidence>
<evidence type="ECO:0000256" key="2">
    <source>
        <dbReference type="ARBA" id="ARBA00003852"/>
    </source>
</evidence>
<evidence type="ECO:0000256" key="5">
    <source>
        <dbReference type="ARBA" id="ARBA00022485"/>
    </source>
</evidence>
<keyword evidence="9" id="KW-0408">Iron</keyword>
<comment type="catalytic activity">
    <reaction evidence="11">
        <text>glycyl-[protein] + reduced [flavodoxin] + S-adenosyl-L-methionine = glycin-2-yl radical-[protein] + semiquinone [flavodoxin] + 5'-deoxyadenosine + L-methionine + H(+)</text>
        <dbReference type="Rhea" id="RHEA:61976"/>
        <dbReference type="Rhea" id="RHEA-COMP:10622"/>
        <dbReference type="Rhea" id="RHEA-COMP:14480"/>
        <dbReference type="Rhea" id="RHEA-COMP:15993"/>
        <dbReference type="Rhea" id="RHEA-COMP:15994"/>
        <dbReference type="ChEBI" id="CHEBI:15378"/>
        <dbReference type="ChEBI" id="CHEBI:17319"/>
        <dbReference type="ChEBI" id="CHEBI:29947"/>
        <dbReference type="ChEBI" id="CHEBI:32722"/>
        <dbReference type="ChEBI" id="CHEBI:57618"/>
        <dbReference type="ChEBI" id="CHEBI:57844"/>
        <dbReference type="ChEBI" id="CHEBI:59789"/>
        <dbReference type="ChEBI" id="CHEBI:140311"/>
    </reaction>
</comment>
<organism evidence="13 14">
    <name type="scientific">Peptoniphilus faecalis</name>
    <dbReference type="NCBI Taxonomy" id="2731255"/>
    <lineage>
        <taxon>Bacteria</taxon>
        <taxon>Bacillati</taxon>
        <taxon>Bacillota</taxon>
        <taxon>Tissierellia</taxon>
        <taxon>Tissierellales</taxon>
        <taxon>Peptoniphilaceae</taxon>
        <taxon>Peptoniphilus</taxon>
    </lineage>
</organism>
<dbReference type="PANTHER" id="PTHR30352:SF2">
    <property type="entry name" value="ANAEROBIC RIBONUCLEOSIDE-TRIPHOSPHATE REDUCTASE-ACTIVATING PROTEIN"/>
    <property type="match status" value="1"/>
</dbReference>
<sequence>MNYAQIRKYDVANGPGIRSTIFVTGCTHNCYNCFNKEYQDFNYGKIWTDKETREVIEYLKLDEVKGLTLLGGEPFQNEVDLLKVVKDIKKEVQKGIWIFSGYTYEEILKNENKTNLLKECDVLVDGKFVENLKDLSLRFRGSSNQRIIDIKKSLASNKIILFDLK</sequence>
<keyword evidence="14" id="KW-1185">Reference proteome</keyword>
<dbReference type="GO" id="GO:0051539">
    <property type="term" value="F:4 iron, 4 sulfur cluster binding"/>
    <property type="evidence" value="ECO:0007669"/>
    <property type="project" value="UniProtKB-KW"/>
</dbReference>
<dbReference type="PROSITE" id="PS01087">
    <property type="entry name" value="RADICAL_ACTIVATING"/>
    <property type="match status" value="1"/>
</dbReference>
<keyword evidence="7" id="KW-0479">Metal-binding</keyword>
<dbReference type="AlphaFoldDB" id="A0A848RNP7"/>
<dbReference type="EC" id="1.97.1.-" evidence="12"/>
<dbReference type="GO" id="GO:0004748">
    <property type="term" value="F:ribonucleoside-diphosphate reductase activity, thioredoxin disulfide as acceptor"/>
    <property type="evidence" value="ECO:0007669"/>
    <property type="project" value="TreeGrafter"/>
</dbReference>
<protein>
    <recommendedName>
        <fullName evidence="4 12">Anaerobic ribonucleoside-triphosphate reductase-activating protein</fullName>
        <ecNumber evidence="12">1.97.1.-</ecNumber>
    </recommendedName>
</protein>
<dbReference type="RefSeq" id="WP_169970029.1">
    <property type="nucleotide sequence ID" value="NZ_JABDSR010000011.1"/>
</dbReference>
<dbReference type="SFLD" id="SFLDS00029">
    <property type="entry name" value="Radical_SAM"/>
    <property type="match status" value="1"/>
</dbReference>
<dbReference type="Gene3D" id="3.20.20.70">
    <property type="entry name" value="Aldolase class I"/>
    <property type="match status" value="1"/>
</dbReference>
<dbReference type="InterPro" id="IPR034457">
    <property type="entry name" value="Organic_radical-activating"/>
</dbReference>
<evidence type="ECO:0000256" key="1">
    <source>
        <dbReference type="ARBA" id="ARBA00001966"/>
    </source>
</evidence>
<dbReference type="InterPro" id="IPR013785">
    <property type="entry name" value="Aldolase_TIM"/>
</dbReference>
<keyword evidence="6" id="KW-0949">S-adenosyl-L-methionine</keyword>
<evidence type="ECO:0000313" key="13">
    <source>
        <dbReference type="EMBL" id="NMW85764.1"/>
    </source>
</evidence>
<evidence type="ECO:0000256" key="12">
    <source>
        <dbReference type="PIRNR" id="PIRNR000368"/>
    </source>
</evidence>
<comment type="caution">
    <text evidence="13">The sequence shown here is derived from an EMBL/GenBank/DDBJ whole genome shotgun (WGS) entry which is preliminary data.</text>
</comment>
<dbReference type="PANTHER" id="PTHR30352">
    <property type="entry name" value="PYRUVATE FORMATE-LYASE-ACTIVATING ENZYME"/>
    <property type="match status" value="1"/>
</dbReference>
<dbReference type="SFLD" id="SFLDG01066">
    <property type="entry name" value="organic_radical-activating_enz"/>
    <property type="match status" value="1"/>
</dbReference>
<dbReference type="PIRSF" id="PIRSF000368">
    <property type="entry name" value="NrdG"/>
    <property type="match status" value="1"/>
</dbReference>
<comment type="function">
    <text evidence="2 12">Activation of anaerobic ribonucleoside-triphosphate reductase under anaerobic conditions by generation of an organic free radical, using S-adenosylmethionine and reduced flavodoxin as cosubstrates to produce 5'-deoxy-adenosine.</text>
</comment>
<name>A0A848RNP7_9FIRM</name>
<reference evidence="13" key="1">
    <citation type="submission" date="2020-04" db="EMBL/GenBank/DDBJ databases">
        <title>Peptoniphilus sp. nov. isolated from swine feces.</title>
        <authorList>
            <person name="Ryu S.W."/>
        </authorList>
    </citation>
    <scope>NUCLEOTIDE SEQUENCE [LARGE SCALE GENOMIC DNA]</scope>
    <source>
        <strain evidence="13">AGMB00490</strain>
    </source>
</reference>
<evidence type="ECO:0000256" key="11">
    <source>
        <dbReference type="ARBA" id="ARBA00047365"/>
    </source>
</evidence>
<gene>
    <name evidence="13" type="primary">nrdG</name>
    <name evidence="13" type="ORF">HKO22_08455</name>
</gene>
<comment type="similarity">
    <text evidence="3 12">Belongs to the organic radical-activating enzymes family.</text>
</comment>
<dbReference type="SFLD" id="SFLDF00299">
    <property type="entry name" value="anaerobic_ribonucleoside-triph"/>
    <property type="match status" value="1"/>
</dbReference>
<comment type="cofactor">
    <cofactor evidence="1">
        <name>[4Fe-4S] cluster</name>
        <dbReference type="ChEBI" id="CHEBI:49883"/>
    </cofactor>
</comment>
<keyword evidence="8 12" id="KW-0560">Oxidoreductase</keyword>
<evidence type="ECO:0000256" key="4">
    <source>
        <dbReference type="ARBA" id="ARBA00014281"/>
    </source>
</evidence>
<dbReference type="SFLD" id="SFLDG01063">
    <property type="entry name" value="activating_enzymes__group_1"/>
    <property type="match status" value="1"/>
</dbReference>
<dbReference type="Pfam" id="PF13353">
    <property type="entry name" value="Fer4_12"/>
    <property type="match status" value="1"/>
</dbReference>
<dbReference type="InterPro" id="IPR058240">
    <property type="entry name" value="rSAM_sf"/>
</dbReference>
<keyword evidence="10" id="KW-0411">Iron-sulfur</keyword>
<dbReference type="InterPro" id="IPR001989">
    <property type="entry name" value="Radical_activat_CS"/>
</dbReference>
<dbReference type="GO" id="GO:0046872">
    <property type="term" value="F:metal ion binding"/>
    <property type="evidence" value="ECO:0007669"/>
    <property type="project" value="UniProtKB-KW"/>
</dbReference>
<evidence type="ECO:0000256" key="6">
    <source>
        <dbReference type="ARBA" id="ARBA00022691"/>
    </source>
</evidence>
<evidence type="ECO:0000256" key="9">
    <source>
        <dbReference type="ARBA" id="ARBA00023004"/>
    </source>
</evidence>
<dbReference type="InterPro" id="IPR012837">
    <property type="entry name" value="NrdG"/>
</dbReference>
<keyword evidence="5" id="KW-0004">4Fe-4S</keyword>
<dbReference type="InterPro" id="IPR007197">
    <property type="entry name" value="rSAM"/>
</dbReference>